<dbReference type="InterPro" id="IPR038557">
    <property type="entry name" value="RLR_C_sf"/>
</dbReference>
<evidence type="ECO:0000256" key="11">
    <source>
        <dbReference type="ARBA" id="ARBA00022801"/>
    </source>
</evidence>
<dbReference type="InterPro" id="IPR011029">
    <property type="entry name" value="DEATH-like_dom_sf"/>
</dbReference>
<dbReference type="GO" id="GO:0005524">
    <property type="term" value="F:ATP binding"/>
    <property type="evidence" value="ECO:0007669"/>
    <property type="project" value="UniProtKB-KW"/>
</dbReference>
<dbReference type="AlphaFoldDB" id="A0A8C5LSW3"/>
<dbReference type="GO" id="GO:0003724">
    <property type="term" value="F:RNA helicase activity"/>
    <property type="evidence" value="ECO:0007669"/>
    <property type="project" value="UniProtKB-EC"/>
</dbReference>
<dbReference type="SMART" id="SM00490">
    <property type="entry name" value="HELICc"/>
    <property type="match status" value="1"/>
</dbReference>
<evidence type="ECO:0000256" key="2">
    <source>
        <dbReference type="ARBA" id="ARBA00006866"/>
    </source>
</evidence>
<dbReference type="Pfam" id="PF00271">
    <property type="entry name" value="Helicase_C"/>
    <property type="match status" value="1"/>
</dbReference>
<proteinExistence type="inferred from homology"/>
<dbReference type="GO" id="GO:0003725">
    <property type="term" value="F:double-stranded RNA binding"/>
    <property type="evidence" value="ECO:0007669"/>
    <property type="project" value="TreeGrafter"/>
</dbReference>
<evidence type="ECO:0000256" key="18">
    <source>
        <dbReference type="ARBA" id="ARBA00023118"/>
    </source>
</evidence>
<keyword evidence="13" id="KW-0862">Zinc</keyword>
<keyword evidence="5" id="KW-1017">Isopeptide bond</keyword>
<evidence type="ECO:0000256" key="7">
    <source>
        <dbReference type="ARBA" id="ARBA00022588"/>
    </source>
</evidence>
<evidence type="ECO:0000256" key="6">
    <source>
        <dbReference type="ARBA" id="ARBA00022553"/>
    </source>
</evidence>
<dbReference type="Pfam" id="PF11648">
    <property type="entry name" value="RIG-I_C-RD"/>
    <property type="match status" value="1"/>
</dbReference>
<evidence type="ECO:0000256" key="9">
    <source>
        <dbReference type="ARBA" id="ARBA00022737"/>
    </source>
</evidence>
<evidence type="ECO:0000256" key="12">
    <source>
        <dbReference type="ARBA" id="ARBA00022806"/>
    </source>
</evidence>
<dbReference type="GO" id="GO:0140374">
    <property type="term" value="P:antiviral innate immune response"/>
    <property type="evidence" value="ECO:0007669"/>
    <property type="project" value="TreeGrafter"/>
</dbReference>
<dbReference type="SMART" id="SM00487">
    <property type="entry name" value="DEXDc"/>
    <property type="match status" value="1"/>
</dbReference>
<dbReference type="Gene3D" id="1.20.1320.30">
    <property type="match status" value="1"/>
</dbReference>
<keyword evidence="15" id="KW-0832">Ubl conjugation</keyword>
<keyword evidence="11" id="KW-0378">Hydrolase</keyword>
<keyword evidence="24" id="KW-1185">Reference proteome</keyword>
<evidence type="ECO:0000256" key="15">
    <source>
        <dbReference type="ARBA" id="ARBA00022843"/>
    </source>
</evidence>
<evidence type="ECO:0000256" key="17">
    <source>
        <dbReference type="ARBA" id="ARBA00022884"/>
    </source>
</evidence>
<dbReference type="PANTHER" id="PTHR14074:SF16">
    <property type="entry name" value="ANTIVIRAL INNATE IMMUNE RESPONSE RECEPTOR RIG-I"/>
    <property type="match status" value="1"/>
</dbReference>
<dbReference type="PROSITE" id="PS51194">
    <property type="entry name" value="HELICASE_CTER"/>
    <property type="match status" value="1"/>
</dbReference>
<dbReference type="GO" id="GO:0002753">
    <property type="term" value="P:cytoplasmic pattern recognition receptor signaling pathway"/>
    <property type="evidence" value="ECO:0007669"/>
    <property type="project" value="TreeGrafter"/>
</dbReference>
<dbReference type="PANTHER" id="PTHR14074">
    <property type="entry name" value="HELICASE WITH DEATH DOMAIN-RELATED"/>
    <property type="match status" value="1"/>
</dbReference>
<dbReference type="Proteomes" id="UP000694569">
    <property type="component" value="Unplaced"/>
</dbReference>
<dbReference type="InterPro" id="IPR051363">
    <property type="entry name" value="RLR_Helicase"/>
</dbReference>
<evidence type="ECO:0000256" key="4">
    <source>
        <dbReference type="ARBA" id="ARBA00022490"/>
    </source>
</evidence>
<protein>
    <recommendedName>
        <fullName evidence="3">RNA helicase</fullName>
        <ecNumber evidence="3">3.6.4.13</ecNumber>
    </recommendedName>
</protein>
<evidence type="ECO:0000259" key="20">
    <source>
        <dbReference type="PROSITE" id="PS51192"/>
    </source>
</evidence>
<dbReference type="FunFam" id="3.40.50.300:FF:001233">
    <property type="entry name" value="Probable ATP-dependent RNA helicase DDX58"/>
    <property type="match status" value="1"/>
</dbReference>
<evidence type="ECO:0000256" key="5">
    <source>
        <dbReference type="ARBA" id="ARBA00022499"/>
    </source>
</evidence>
<evidence type="ECO:0000256" key="19">
    <source>
        <dbReference type="ARBA" id="ARBA00049390"/>
    </source>
</evidence>
<dbReference type="InterPro" id="IPR001650">
    <property type="entry name" value="Helicase_C-like"/>
</dbReference>
<accession>A0A8C5LSW3</accession>
<dbReference type="Ensembl" id="ENSLLET00000003936.1">
    <property type="protein sequence ID" value="ENSLLEP00000003759.1"/>
    <property type="gene ID" value="ENSLLEG00000002146.1"/>
</dbReference>
<evidence type="ECO:0000259" key="22">
    <source>
        <dbReference type="PROSITE" id="PS51789"/>
    </source>
</evidence>
<evidence type="ECO:0000259" key="21">
    <source>
        <dbReference type="PROSITE" id="PS51194"/>
    </source>
</evidence>
<dbReference type="InterPro" id="IPR027417">
    <property type="entry name" value="P-loop_NTPase"/>
</dbReference>
<dbReference type="Pfam" id="PF18119">
    <property type="entry name" value="RIG-I_C"/>
    <property type="match status" value="1"/>
</dbReference>
<dbReference type="InterPro" id="IPR031964">
    <property type="entry name" value="CARD_dom"/>
</dbReference>
<comment type="similarity">
    <text evidence="2">Belongs to the helicase family. RLR subfamily.</text>
</comment>
<evidence type="ECO:0000256" key="10">
    <source>
        <dbReference type="ARBA" id="ARBA00022741"/>
    </source>
</evidence>
<dbReference type="Pfam" id="PF16739">
    <property type="entry name" value="CARD_2"/>
    <property type="match status" value="2"/>
</dbReference>
<sequence length="898" mass="103136">MEEAKNYLGCIRHHIENIIRPSCVIHYMMHWLQKDVIEQIKCMEETGLTNAAKLFIDKLLELEAEGWYRGFLDGLRAAKYTCLCAALEEKDFHDIESLEEPREHLRLIYSNVKNNINPDDMIPHFQDILSQAETEEIKQQTRTKGDTAGAEKLIDCLLRSDNKGWPKSLTLALESEGHTQVLQVWAPDTESESRNEEAKDCIEEREQSYFNIVQYSKETDQLNSHLSAALLLDRDSSSVEVNSYPYKPAPLLRIRKYQDELAQPAYRGKNTIICAPTGSGKTYVAISICERHLRAMSGGKILFMTIKVPVYEQQKDVFCKYFEASNYRIVGYCGESTENVPIGLALKTYDIIIMTPQILVSCLQAGTVSSLSVFTLMIFDECHNTIGCHPYNVIMFHYMDMKHGSSKEKCPQIVGLTASVATGKSKTDEPTHCVRKLCASLDTEVLSTVKENLEELEEIVYKPEKLIHETERRQKDPFTEIMSAIMSETEQMAKAVLPCLDSLSNIQNRRFGTQKYEQWIVDTQRKCRIIPMESKDEERRICQALFTYTEYLRKYNDALMINDDARTKDALDYLKDFIHNVKNGSYNSVEQEVTKVFEDKLLILEKTSEENLNPKLDDVQFILKEAYRENPQTRTLLFVKTRALVSALKKWIDDNPNLSFLKPDILIGRNKRNDNIGMSLPSQKGALESFKSDNGSKLMIATSVADEGIDIPACNLVLLYEYVGNVTKMIQVRGRGRAKDSQCILVTSKRDEAEKERNNLLHEELMTIAVEHLQNEYQQNRDAFLKKINDIQKDEKYQRDIKKSIKGPELTEENKQLLCGKCKTFACNTDDIRVLKVSHHTVIDPAFKDRYTTKLLPKPQRKKGRKLIFKTTHKADIGRLHIYCVQSLQFSVYTNRGE</sequence>
<dbReference type="SUPFAM" id="SSF52540">
    <property type="entry name" value="P-loop containing nucleoside triphosphate hydrolases"/>
    <property type="match status" value="2"/>
</dbReference>
<comment type="catalytic activity">
    <reaction evidence="19">
        <text>ATP + H2O = ADP + phosphate + H(+)</text>
        <dbReference type="Rhea" id="RHEA:13065"/>
        <dbReference type="ChEBI" id="CHEBI:15377"/>
        <dbReference type="ChEBI" id="CHEBI:15378"/>
        <dbReference type="ChEBI" id="CHEBI:30616"/>
        <dbReference type="ChEBI" id="CHEBI:43474"/>
        <dbReference type="ChEBI" id="CHEBI:456216"/>
        <dbReference type="EC" id="3.6.4.13"/>
    </reaction>
    <physiologicalReaction direction="left-to-right" evidence="19">
        <dbReference type="Rhea" id="RHEA:13066"/>
    </physiologicalReaction>
</comment>
<feature type="domain" description="Helicase C-terminal" evidence="21">
    <location>
        <begin position="615"/>
        <end position="792"/>
    </location>
</feature>
<dbReference type="GeneTree" id="ENSGT00940000153173"/>
<dbReference type="GO" id="GO:0016787">
    <property type="term" value="F:hydrolase activity"/>
    <property type="evidence" value="ECO:0007669"/>
    <property type="project" value="UniProtKB-KW"/>
</dbReference>
<keyword evidence="8" id="KW-0479">Metal-binding</keyword>
<evidence type="ECO:0000256" key="3">
    <source>
        <dbReference type="ARBA" id="ARBA00012552"/>
    </source>
</evidence>
<keyword evidence="9" id="KW-0677">Repeat</keyword>
<dbReference type="Pfam" id="PF00270">
    <property type="entry name" value="DEAD"/>
    <property type="match status" value="1"/>
</dbReference>
<evidence type="ECO:0000256" key="13">
    <source>
        <dbReference type="ARBA" id="ARBA00022833"/>
    </source>
</evidence>
<dbReference type="Gene3D" id="3.40.50.300">
    <property type="entry name" value="P-loop containing nucleotide triphosphate hydrolases"/>
    <property type="match status" value="2"/>
</dbReference>
<dbReference type="InterPro" id="IPR014001">
    <property type="entry name" value="Helicase_ATP-bd"/>
</dbReference>
<keyword evidence="7" id="KW-0399">Innate immunity</keyword>
<keyword evidence="18" id="KW-0051">Antiviral defense</keyword>
<keyword evidence="4" id="KW-0963">Cytoplasm</keyword>
<dbReference type="InterPro" id="IPR011545">
    <property type="entry name" value="DEAD/DEAH_box_helicase_dom"/>
</dbReference>
<organism evidence="23 24">
    <name type="scientific">Leptobrachium leishanense</name>
    <name type="common">Leishan spiny toad</name>
    <dbReference type="NCBI Taxonomy" id="445787"/>
    <lineage>
        <taxon>Eukaryota</taxon>
        <taxon>Metazoa</taxon>
        <taxon>Chordata</taxon>
        <taxon>Craniata</taxon>
        <taxon>Vertebrata</taxon>
        <taxon>Euteleostomi</taxon>
        <taxon>Amphibia</taxon>
        <taxon>Batrachia</taxon>
        <taxon>Anura</taxon>
        <taxon>Pelobatoidea</taxon>
        <taxon>Megophryidae</taxon>
        <taxon>Leptobrachium</taxon>
    </lineage>
</organism>
<keyword evidence="12" id="KW-0347">Helicase</keyword>
<dbReference type="Gene3D" id="2.170.150.30">
    <property type="entry name" value="RIG-I-like receptor, C-terminal regulatory domain"/>
    <property type="match status" value="1"/>
</dbReference>
<dbReference type="Gene3D" id="1.10.533.10">
    <property type="entry name" value="Death Domain, Fas"/>
    <property type="match status" value="2"/>
</dbReference>
<dbReference type="GO" id="GO:0008270">
    <property type="term" value="F:zinc ion binding"/>
    <property type="evidence" value="ECO:0007669"/>
    <property type="project" value="TreeGrafter"/>
</dbReference>
<evidence type="ECO:0000313" key="23">
    <source>
        <dbReference type="Ensembl" id="ENSLLEP00000003759.1"/>
    </source>
</evidence>
<evidence type="ECO:0000256" key="8">
    <source>
        <dbReference type="ARBA" id="ARBA00022723"/>
    </source>
</evidence>
<keyword evidence="17" id="KW-0694">RNA-binding</keyword>
<dbReference type="GO" id="GO:0005737">
    <property type="term" value="C:cytoplasm"/>
    <property type="evidence" value="ECO:0007669"/>
    <property type="project" value="UniProtKB-SubCell"/>
</dbReference>
<reference evidence="23" key="1">
    <citation type="submission" date="2025-08" db="UniProtKB">
        <authorList>
            <consortium name="Ensembl"/>
        </authorList>
    </citation>
    <scope>IDENTIFICATION</scope>
</reference>
<keyword evidence="16" id="KW-0391">Immunity</keyword>
<evidence type="ECO:0000313" key="24">
    <source>
        <dbReference type="Proteomes" id="UP000694569"/>
    </source>
</evidence>
<dbReference type="PROSITE" id="PS51789">
    <property type="entry name" value="RLR_CTR"/>
    <property type="match status" value="1"/>
</dbReference>
<evidence type="ECO:0000256" key="14">
    <source>
        <dbReference type="ARBA" id="ARBA00022840"/>
    </source>
</evidence>
<evidence type="ECO:0000256" key="16">
    <source>
        <dbReference type="ARBA" id="ARBA00022859"/>
    </source>
</evidence>
<reference evidence="23" key="2">
    <citation type="submission" date="2025-09" db="UniProtKB">
        <authorList>
            <consortium name="Ensembl"/>
        </authorList>
    </citation>
    <scope>IDENTIFICATION</scope>
</reference>
<feature type="domain" description="RLR CTR" evidence="22">
    <location>
        <begin position="805"/>
        <end position="898"/>
    </location>
</feature>
<dbReference type="GO" id="GO:0003727">
    <property type="term" value="F:single-stranded RNA binding"/>
    <property type="evidence" value="ECO:0007669"/>
    <property type="project" value="TreeGrafter"/>
</dbReference>
<keyword evidence="6" id="KW-0597">Phosphoprotein</keyword>
<name>A0A8C5LSW3_9ANUR</name>
<evidence type="ECO:0000256" key="1">
    <source>
        <dbReference type="ARBA" id="ARBA00004496"/>
    </source>
</evidence>
<comment type="subcellular location">
    <subcellularLocation>
        <location evidence="1">Cytoplasm</location>
    </subcellularLocation>
</comment>
<dbReference type="EC" id="3.6.4.13" evidence="3"/>
<feature type="domain" description="Helicase ATP-binding" evidence="20">
    <location>
        <begin position="262"/>
        <end position="419"/>
    </location>
</feature>
<dbReference type="PROSITE" id="PS51192">
    <property type="entry name" value="HELICASE_ATP_BIND_1"/>
    <property type="match status" value="1"/>
</dbReference>
<dbReference type="InterPro" id="IPR021673">
    <property type="entry name" value="RLR_CTR"/>
</dbReference>
<keyword evidence="10" id="KW-0547">Nucleotide-binding</keyword>
<dbReference type="InterPro" id="IPR041204">
    <property type="entry name" value="RIG-I-like_C"/>
</dbReference>
<keyword evidence="14" id="KW-0067">ATP-binding</keyword>